<dbReference type="SUPFAM" id="SSF52172">
    <property type="entry name" value="CheY-like"/>
    <property type="match status" value="1"/>
</dbReference>
<dbReference type="Pfam" id="PF00072">
    <property type="entry name" value="Response_reg"/>
    <property type="match status" value="1"/>
</dbReference>
<evidence type="ECO:0000313" key="4">
    <source>
        <dbReference type="EMBL" id="MEI4551655.1"/>
    </source>
</evidence>
<dbReference type="RefSeq" id="WP_100914800.1">
    <property type="nucleotide sequence ID" value="NZ_CP023399.1"/>
</dbReference>
<keyword evidence="1" id="KW-0597">Phosphoprotein</keyword>
<dbReference type="PROSITE" id="PS50887">
    <property type="entry name" value="GGDEF"/>
    <property type="match status" value="1"/>
</dbReference>
<feature type="domain" description="Response regulatory" evidence="2">
    <location>
        <begin position="12"/>
        <end position="129"/>
    </location>
</feature>
<dbReference type="NCBIfam" id="TIGR00254">
    <property type="entry name" value="GGDEF"/>
    <property type="match status" value="1"/>
</dbReference>
<dbReference type="Gene3D" id="3.40.50.2300">
    <property type="match status" value="1"/>
</dbReference>
<dbReference type="SMART" id="SM00448">
    <property type="entry name" value="REC"/>
    <property type="match status" value="1"/>
</dbReference>
<dbReference type="CDD" id="cd00156">
    <property type="entry name" value="REC"/>
    <property type="match status" value="1"/>
</dbReference>
<dbReference type="Pfam" id="PF00990">
    <property type="entry name" value="GGDEF"/>
    <property type="match status" value="1"/>
</dbReference>
<protein>
    <submittedName>
        <fullName evidence="4">GGDEF domain-containing response regulator</fullName>
    </submittedName>
</protein>
<dbReference type="InterPro" id="IPR052163">
    <property type="entry name" value="DGC-Regulatory_Protein"/>
</dbReference>
<dbReference type="SMART" id="SM00267">
    <property type="entry name" value="GGDEF"/>
    <property type="match status" value="1"/>
</dbReference>
<keyword evidence="5" id="KW-1185">Reference proteome</keyword>
<evidence type="ECO:0000256" key="1">
    <source>
        <dbReference type="PROSITE-ProRule" id="PRU00169"/>
    </source>
</evidence>
<dbReference type="InterPro" id="IPR029787">
    <property type="entry name" value="Nucleotide_cyclase"/>
</dbReference>
<dbReference type="CDD" id="cd01949">
    <property type="entry name" value="GGDEF"/>
    <property type="match status" value="1"/>
</dbReference>
<dbReference type="InterPro" id="IPR011006">
    <property type="entry name" value="CheY-like_superfamily"/>
</dbReference>
<evidence type="ECO:0000259" key="2">
    <source>
        <dbReference type="PROSITE" id="PS50110"/>
    </source>
</evidence>
<organism evidence="4 5">
    <name type="scientific">Pseudoalteromonas spongiae</name>
    <dbReference type="NCBI Taxonomy" id="298657"/>
    <lineage>
        <taxon>Bacteria</taxon>
        <taxon>Pseudomonadati</taxon>
        <taxon>Pseudomonadota</taxon>
        <taxon>Gammaproteobacteria</taxon>
        <taxon>Alteromonadales</taxon>
        <taxon>Pseudoalteromonadaceae</taxon>
        <taxon>Pseudoalteromonas</taxon>
    </lineage>
</organism>
<reference evidence="4 5" key="1">
    <citation type="submission" date="2023-12" db="EMBL/GenBank/DDBJ databases">
        <title>Friends and Foes: Symbiotic and Algicidal bacterial influence on Karenia brevis blooms.</title>
        <authorList>
            <person name="Fei C."/>
            <person name="Mohamed A.R."/>
            <person name="Booker A."/>
            <person name="Arshad M."/>
            <person name="Klass S."/>
            <person name="Ahn S."/>
            <person name="Gilbert P.M."/>
            <person name="Heil C.A."/>
            <person name="Martinez J.M."/>
            <person name="Amin S.A."/>
        </authorList>
    </citation>
    <scope>NUCLEOTIDE SEQUENCE [LARGE SCALE GENOMIC DNA]</scope>
    <source>
        <strain evidence="4 5">CE15</strain>
    </source>
</reference>
<name>A0ABU8EXF1_9GAMM</name>
<feature type="domain" description="GGDEF" evidence="3">
    <location>
        <begin position="173"/>
        <end position="303"/>
    </location>
</feature>
<dbReference type="Gene3D" id="3.30.70.270">
    <property type="match status" value="1"/>
</dbReference>
<dbReference type="InterPro" id="IPR043128">
    <property type="entry name" value="Rev_trsase/Diguanyl_cyclase"/>
</dbReference>
<dbReference type="InterPro" id="IPR001789">
    <property type="entry name" value="Sig_transdc_resp-reg_receiver"/>
</dbReference>
<dbReference type="PROSITE" id="PS50110">
    <property type="entry name" value="RESPONSE_REGULATORY"/>
    <property type="match status" value="1"/>
</dbReference>
<evidence type="ECO:0000313" key="5">
    <source>
        <dbReference type="Proteomes" id="UP001382455"/>
    </source>
</evidence>
<dbReference type="SUPFAM" id="SSF55073">
    <property type="entry name" value="Nucleotide cyclase"/>
    <property type="match status" value="1"/>
</dbReference>
<dbReference type="EMBL" id="JBAWKS010000002">
    <property type="protein sequence ID" value="MEI4551655.1"/>
    <property type="molecule type" value="Genomic_DNA"/>
</dbReference>
<dbReference type="Proteomes" id="UP001382455">
    <property type="component" value="Unassembled WGS sequence"/>
</dbReference>
<dbReference type="PANTHER" id="PTHR46663">
    <property type="entry name" value="DIGUANYLATE CYCLASE DGCT-RELATED"/>
    <property type="match status" value="1"/>
</dbReference>
<comment type="caution">
    <text evidence="4">The sequence shown here is derived from an EMBL/GenBank/DDBJ whole genome shotgun (WGS) entry which is preliminary data.</text>
</comment>
<gene>
    <name evidence="4" type="ORF">WAE96_18405</name>
</gene>
<feature type="modified residue" description="4-aspartylphosphate" evidence="1">
    <location>
        <position position="64"/>
    </location>
</feature>
<accession>A0ABU8EXF1</accession>
<dbReference type="InterPro" id="IPR000160">
    <property type="entry name" value="GGDEF_dom"/>
</dbReference>
<dbReference type="PANTHER" id="PTHR46663:SF2">
    <property type="entry name" value="GGDEF DOMAIN-CONTAINING PROTEIN"/>
    <property type="match status" value="1"/>
</dbReference>
<proteinExistence type="predicted"/>
<evidence type="ECO:0000259" key="3">
    <source>
        <dbReference type="PROSITE" id="PS50887"/>
    </source>
</evidence>
<sequence length="303" mass="34148">MNDQQKYKSNHLIYLLEDDSDDAYLIRNALKSDKIISHSIMTFDSLTKLVQALENFKPDLIIMDLNVTDSDGFNTMLTVKHSAQAVPIVVVTGVADEAMGDRLIQLGAQDYVPKSELTSSLLQRVIRFSKERHHLLQILENSANRDALTKLYSRKALDLKLEELVEHAQRYGEMFAILFIDLDNFKPINDEFGHDAGDQLLQHVANRLTLFSRSTDFVARFGGDEFVTLLPHVKSTADAEQASQQQLNAICDEFYITDVDGQAQKVALSASIGFALYEQDGYTVAELIKAADTAMYKNKRKHD</sequence>